<dbReference type="PANTHER" id="PTHR19316">
    <property type="entry name" value="PROTEIN FOLDING REGULATOR"/>
    <property type="match status" value="1"/>
</dbReference>
<evidence type="ECO:0000256" key="1">
    <source>
        <dbReference type="SAM" id="SignalP"/>
    </source>
</evidence>
<evidence type="ECO:0000313" key="4">
    <source>
        <dbReference type="Proteomes" id="UP001497512"/>
    </source>
</evidence>
<evidence type="ECO:0000313" key="3">
    <source>
        <dbReference type="EMBL" id="CAK9219433.1"/>
    </source>
</evidence>
<keyword evidence="4" id="KW-1185">Reference proteome</keyword>
<dbReference type="Proteomes" id="UP001497512">
    <property type="component" value="Chromosome 3"/>
</dbReference>
<dbReference type="Gene3D" id="1.25.10.10">
    <property type="entry name" value="Leucine-rich Repeat Variant"/>
    <property type="match status" value="1"/>
</dbReference>
<dbReference type="InterPro" id="IPR013918">
    <property type="entry name" value="Nucleotide_exch_fac_Fes1"/>
</dbReference>
<dbReference type="InterPro" id="IPR011989">
    <property type="entry name" value="ARM-like"/>
</dbReference>
<gene>
    <name evidence="3" type="ORF">CSSPTR1EN2_LOCUS14502</name>
</gene>
<accession>A0ABP0UEY7</accession>
<feature type="domain" description="Nucleotide exchange factor Fes1" evidence="2">
    <location>
        <begin position="69"/>
        <end position="160"/>
    </location>
</feature>
<evidence type="ECO:0000259" key="2">
    <source>
        <dbReference type="Pfam" id="PF08609"/>
    </source>
</evidence>
<organism evidence="3 4">
    <name type="scientific">Sphagnum troendelagicum</name>
    <dbReference type="NCBI Taxonomy" id="128251"/>
    <lineage>
        <taxon>Eukaryota</taxon>
        <taxon>Viridiplantae</taxon>
        <taxon>Streptophyta</taxon>
        <taxon>Embryophyta</taxon>
        <taxon>Bryophyta</taxon>
        <taxon>Sphagnophytina</taxon>
        <taxon>Sphagnopsida</taxon>
        <taxon>Sphagnales</taxon>
        <taxon>Sphagnaceae</taxon>
        <taxon>Sphagnum</taxon>
    </lineage>
</organism>
<dbReference type="SUPFAM" id="SSF48371">
    <property type="entry name" value="ARM repeat"/>
    <property type="match status" value="1"/>
</dbReference>
<proteinExistence type="predicted"/>
<sequence>MALLHLGRTLLCFVVRVASLSEVSEVGTVNITAGGIAWVTTMEGGELEANEDKISLVEQGAEADKFMSMESMLQWAIGHSDPEKLKGAAKEAMRLTPTQLEKRRSDIKELMDRLKMPSDAELMKIAIADLQNSSLSAEDRERALQELLVLVEPIDNANDLDKLGGLKPVIDELDRPEEELRTLAAWVLGKASQNNLVVQKQVLKGGALPRLMEMTHSNSSAEAVKALYAVSAIVRNFPLGQEAFYLEGGPLLLQELMGDSSGDIRLRRKSLFLVADLAEQIDKLAGGQLDAILELELNSGDSMNLFNEGLLKTVVNLLDASDMDTQEKALMAIRSLFGVSDAVREKIIGSCNLSAALERVKLQQHDAMKDTNQADFAKDLETIRQEVVDSVEEYSRRQSNEAQVHNEL</sequence>
<dbReference type="PANTHER" id="PTHR19316:SF32">
    <property type="entry name" value="ARM REPEAT SUPERFAMILY PROTEIN"/>
    <property type="match status" value="1"/>
</dbReference>
<protein>
    <recommendedName>
        <fullName evidence="2">Nucleotide exchange factor Fes1 domain-containing protein</fullName>
    </recommendedName>
</protein>
<reference evidence="3" key="1">
    <citation type="submission" date="2024-02" db="EMBL/GenBank/DDBJ databases">
        <authorList>
            <consortium name="ELIXIR-Norway"/>
            <consortium name="Elixir Norway"/>
        </authorList>
    </citation>
    <scope>NUCLEOTIDE SEQUENCE</scope>
</reference>
<dbReference type="Pfam" id="PF08609">
    <property type="entry name" value="Fes1"/>
    <property type="match status" value="1"/>
</dbReference>
<keyword evidence="1" id="KW-0732">Signal</keyword>
<feature type="chain" id="PRO_5045513627" description="Nucleotide exchange factor Fes1 domain-containing protein" evidence="1">
    <location>
        <begin position="20"/>
        <end position="408"/>
    </location>
</feature>
<dbReference type="InterPro" id="IPR050693">
    <property type="entry name" value="Hsp70_NEF-Inhibitors"/>
</dbReference>
<dbReference type="InterPro" id="IPR016024">
    <property type="entry name" value="ARM-type_fold"/>
</dbReference>
<dbReference type="EMBL" id="OZ019895">
    <property type="protein sequence ID" value="CAK9219433.1"/>
    <property type="molecule type" value="Genomic_DNA"/>
</dbReference>
<name>A0ABP0UEY7_9BRYO</name>
<feature type="signal peptide" evidence="1">
    <location>
        <begin position="1"/>
        <end position="19"/>
    </location>
</feature>